<feature type="compositionally biased region" description="Basic and acidic residues" evidence="1">
    <location>
        <begin position="147"/>
        <end position="156"/>
    </location>
</feature>
<accession>A0ABR5C0Q4</accession>
<dbReference type="EMBL" id="KN848608">
    <property type="protein sequence ID" value="KIR81219.1"/>
    <property type="molecule type" value="Genomic_DNA"/>
</dbReference>
<dbReference type="Proteomes" id="UP000054272">
    <property type="component" value="Unassembled WGS sequence"/>
</dbReference>
<evidence type="ECO:0000313" key="4">
    <source>
        <dbReference type="Proteomes" id="UP000054272"/>
    </source>
</evidence>
<feature type="transmembrane region" description="Helical" evidence="2">
    <location>
        <begin position="213"/>
        <end position="233"/>
    </location>
</feature>
<feature type="region of interest" description="Disordered" evidence="1">
    <location>
        <begin position="106"/>
        <end position="165"/>
    </location>
</feature>
<keyword evidence="2" id="KW-0472">Membrane</keyword>
<reference evidence="3 4" key="1">
    <citation type="submission" date="2015-01" db="EMBL/GenBank/DDBJ databases">
        <title>The Genome Sequence of Cryptococcus gattii EJB2.</title>
        <authorList>
            <consortium name="The Broad Institute Genomics Platform"/>
            <person name="Cuomo C."/>
            <person name="Litvintseva A."/>
            <person name="Chen Y."/>
            <person name="Heitman J."/>
            <person name="Sun S."/>
            <person name="Springer D."/>
            <person name="Dromer F."/>
            <person name="Young S."/>
            <person name="Zeng Q."/>
            <person name="Gargeya S."/>
            <person name="Abouelleil A."/>
            <person name="Alvarado L."/>
            <person name="Chapman S.B."/>
            <person name="Gainer-Dewar J."/>
            <person name="Goldberg J."/>
            <person name="Griggs A."/>
            <person name="Gujja S."/>
            <person name="Hansen M."/>
            <person name="Howarth C."/>
            <person name="Imamovic A."/>
            <person name="Larimer J."/>
            <person name="Murphy C."/>
            <person name="Naylor J."/>
            <person name="Pearson M."/>
            <person name="Priest M."/>
            <person name="Roberts A."/>
            <person name="Saif S."/>
            <person name="Shea T."/>
            <person name="Sykes S."/>
            <person name="Wortman J."/>
            <person name="Nusbaum C."/>
            <person name="Birren B."/>
        </authorList>
    </citation>
    <scope>NUCLEOTIDE SEQUENCE [LARGE SCALE GENOMIC DNA]</scope>
    <source>
        <strain evidence="3 4">EJB2</strain>
    </source>
</reference>
<gene>
    <name evidence="3" type="ORF">I306_01705</name>
</gene>
<proteinExistence type="predicted"/>
<protein>
    <submittedName>
        <fullName evidence="3">Uncharacterized protein</fullName>
    </submittedName>
</protein>
<keyword evidence="4" id="KW-1185">Reference proteome</keyword>
<name>A0ABR5C0Q4_9TREE</name>
<keyword evidence="2" id="KW-1133">Transmembrane helix</keyword>
<organism evidence="3 4">
    <name type="scientific">Cryptococcus gattii EJB2</name>
    <dbReference type="NCBI Taxonomy" id="1296103"/>
    <lineage>
        <taxon>Eukaryota</taxon>
        <taxon>Fungi</taxon>
        <taxon>Dikarya</taxon>
        <taxon>Basidiomycota</taxon>
        <taxon>Agaricomycotina</taxon>
        <taxon>Tremellomycetes</taxon>
        <taxon>Tremellales</taxon>
        <taxon>Cryptococcaceae</taxon>
        <taxon>Cryptococcus</taxon>
        <taxon>Cryptococcus gattii species complex</taxon>
    </lineage>
</organism>
<evidence type="ECO:0000256" key="1">
    <source>
        <dbReference type="SAM" id="MobiDB-lite"/>
    </source>
</evidence>
<evidence type="ECO:0000313" key="3">
    <source>
        <dbReference type="EMBL" id="KIR81219.1"/>
    </source>
</evidence>
<evidence type="ECO:0000256" key="2">
    <source>
        <dbReference type="SAM" id="Phobius"/>
    </source>
</evidence>
<keyword evidence="2" id="KW-0812">Transmembrane</keyword>
<sequence length="526" mass="59040">MADRSSYSNRPRIHPYYDHKGIIEARTIRAGMKIGSRSRVRCRCLECPLDGRVMQYRTWLSHSGTLMSGKEPWGRTLSIPLFFADEIAVATPPVFAPSSALMDDAGPSISPFDSVQSPGDEQGVDSDHLLGDLGEMIDNGNDVNDDDLSHAEEPSHNYDPGSASAFDDEPRSLNGILAKWPTKIANCLIPPISSRSGNPYNECPAFYPPQTKGPLFVTLMSIFAVLLTTFVGLPQRFGDMVNAIIQILIKVAVSEDRELLRLRIQENQGLTDSTREEVLRILDIPINCSSSNGPKNVKSLYRQLDIDPILMIHPKCPTKDCQNVLYDIVSREGWERIPDKCPECASPLKENGKLTTEFFGRRALRYELEYLFSIEGVERLIEQQEIIRARQRERDNSMDRPRYLRNAKTGKILRHQLDGSCYGNFGGEREREALLLTINISVDWADPSKSRNRSPRSMGPILCQLADFPNQYRSQFGFMMLMGITPAPHEPPGVLLHRLLLPLAVELLSAGADGLWIKTPNYKQGK</sequence>